<dbReference type="GO" id="GO:0003677">
    <property type="term" value="F:DNA binding"/>
    <property type="evidence" value="ECO:0007669"/>
    <property type="project" value="UniProtKB-KW"/>
</dbReference>
<sequence length="404" mass="46687">MPMKLLGERIRELRKAKGLTQTELAGAELTKSMLSQIENGKAEPSMKTLRYLADQLGCEPGYFLEGEEADLAELVQTVRGLEKQKDYEAVYELLQNRAEVMRSMNVDAARLLEMLATACIRLNLEGAEEAVAGAVRIYERFSLYRESTQAKLRLDLKLVKEERFQEWHELLQEVRSYYEKHTVAQDILLELKIYYQEMLSLLAIGEYEAGQELLLRTLAFSEEHETYYRADDLYRIAAYHAIAYGDVEAYERYTTRSEQYAAFTDSKRSLGSLELVRAFYCNEVKRDHEQALRHLESYCRMLEPIDGLYQLEKVERGKALYHLGRIEEALESLQDIAIPEGMYHPLDHGWLRTAGAYRALCYEKLGQQSQAVKEIEQTLREVRKLPSSPYKAFIQETASRLGAQ</sequence>
<dbReference type="InterPro" id="IPR001387">
    <property type="entry name" value="Cro/C1-type_HTH"/>
</dbReference>
<dbReference type="CDD" id="cd00093">
    <property type="entry name" value="HTH_XRE"/>
    <property type="match status" value="1"/>
</dbReference>
<evidence type="ECO:0000313" key="4">
    <source>
        <dbReference type="Proteomes" id="UP001156102"/>
    </source>
</evidence>
<reference evidence="3" key="1">
    <citation type="submission" date="2022-07" db="EMBL/GenBank/DDBJ databases">
        <authorList>
            <person name="Li W.-J."/>
            <person name="Deng Q.-Q."/>
        </authorList>
    </citation>
    <scope>NUCLEOTIDE SEQUENCE</scope>
    <source>
        <strain evidence="3">SYSU M60031</strain>
    </source>
</reference>
<dbReference type="Proteomes" id="UP001156102">
    <property type="component" value="Unassembled WGS sequence"/>
</dbReference>
<dbReference type="Gene3D" id="1.25.40.10">
    <property type="entry name" value="Tetratricopeptide repeat domain"/>
    <property type="match status" value="2"/>
</dbReference>
<dbReference type="GO" id="GO:0005829">
    <property type="term" value="C:cytosol"/>
    <property type="evidence" value="ECO:0007669"/>
    <property type="project" value="TreeGrafter"/>
</dbReference>
<evidence type="ECO:0000259" key="2">
    <source>
        <dbReference type="PROSITE" id="PS50943"/>
    </source>
</evidence>
<keyword evidence="4" id="KW-1185">Reference proteome</keyword>
<dbReference type="InterPro" id="IPR050807">
    <property type="entry name" value="TransReg_Diox_bact_type"/>
</dbReference>
<dbReference type="SMART" id="SM00530">
    <property type="entry name" value="HTH_XRE"/>
    <property type="match status" value="1"/>
</dbReference>
<keyword evidence="1" id="KW-0238">DNA-binding</keyword>
<evidence type="ECO:0000256" key="1">
    <source>
        <dbReference type="ARBA" id="ARBA00023125"/>
    </source>
</evidence>
<name>A0AA42BRJ4_9BACI</name>
<dbReference type="PROSITE" id="PS50943">
    <property type="entry name" value="HTH_CROC1"/>
    <property type="match status" value="1"/>
</dbReference>
<dbReference type="Pfam" id="PF01381">
    <property type="entry name" value="HTH_3"/>
    <property type="match status" value="1"/>
</dbReference>
<dbReference type="SUPFAM" id="SSF47413">
    <property type="entry name" value="lambda repressor-like DNA-binding domains"/>
    <property type="match status" value="1"/>
</dbReference>
<dbReference type="InterPro" id="IPR010982">
    <property type="entry name" value="Lambda_DNA-bd_dom_sf"/>
</dbReference>
<evidence type="ECO:0000313" key="3">
    <source>
        <dbReference type="EMBL" id="MCP8971007.1"/>
    </source>
</evidence>
<dbReference type="AlphaFoldDB" id="A0AA42BRJ4"/>
<organism evidence="3 4">
    <name type="scientific">Ectobacillus ponti</name>
    <dbReference type="NCBI Taxonomy" id="2961894"/>
    <lineage>
        <taxon>Bacteria</taxon>
        <taxon>Bacillati</taxon>
        <taxon>Bacillota</taxon>
        <taxon>Bacilli</taxon>
        <taxon>Bacillales</taxon>
        <taxon>Bacillaceae</taxon>
        <taxon>Ectobacillus</taxon>
    </lineage>
</organism>
<accession>A0AA42BRJ4</accession>
<dbReference type="EMBL" id="JANCLT010000017">
    <property type="protein sequence ID" value="MCP8971007.1"/>
    <property type="molecule type" value="Genomic_DNA"/>
</dbReference>
<feature type="domain" description="HTH cro/C1-type" evidence="2">
    <location>
        <begin position="10"/>
        <end position="63"/>
    </location>
</feature>
<dbReference type="PANTHER" id="PTHR46797:SF1">
    <property type="entry name" value="METHYLPHOSPHONATE SYNTHASE"/>
    <property type="match status" value="1"/>
</dbReference>
<comment type="caution">
    <text evidence="3">The sequence shown here is derived from an EMBL/GenBank/DDBJ whole genome shotgun (WGS) entry which is preliminary data.</text>
</comment>
<dbReference type="SUPFAM" id="SSF48452">
    <property type="entry name" value="TPR-like"/>
    <property type="match status" value="1"/>
</dbReference>
<dbReference type="PANTHER" id="PTHR46797">
    <property type="entry name" value="HTH-TYPE TRANSCRIPTIONAL REGULATOR"/>
    <property type="match status" value="1"/>
</dbReference>
<proteinExistence type="predicted"/>
<dbReference type="InterPro" id="IPR011990">
    <property type="entry name" value="TPR-like_helical_dom_sf"/>
</dbReference>
<dbReference type="GO" id="GO:0003700">
    <property type="term" value="F:DNA-binding transcription factor activity"/>
    <property type="evidence" value="ECO:0007669"/>
    <property type="project" value="TreeGrafter"/>
</dbReference>
<protein>
    <submittedName>
        <fullName evidence="3">Helix-turn-helix domain-containing protein</fullName>
    </submittedName>
</protein>
<gene>
    <name evidence="3" type="ORF">NK662_21020</name>
</gene>